<feature type="signal peptide" evidence="1">
    <location>
        <begin position="1"/>
        <end position="24"/>
    </location>
</feature>
<evidence type="ECO:0000313" key="2">
    <source>
        <dbReference type="EMBL" id="CRL10085.1"/>
    </source>
</evidence>
<name>A0A0H5DF29_9RHOB</name>
<sequence length="90" mass="9573">MKTQQFAGPIGLPLLGVLLLGACATTDQNGSQKIGNVPEAIVELADPSQNLATARLREEDGCYWYEHNGPVEKTLLPLRTAGGNPICVAR</sequence>
<evidence type="ECO:0000256" key="1">
    <source>
        <dbReference type="SAM" id="SignalP"/>
    </source>
</evidence>
<proteinExistence type="predicted"/>
<keyword evidence="1" id="KW-0732">Signal</keyword>
<reference evidence="3" key="1">
    <citation type="submission" date="2015-05" db="EMBL/GenBank/DDBJ databases">
        <authorList>
            <person name="Rodrigo-Torres Lidia"/>
            <person name="Arahal R.David."/>
        </authorList>
    </citation>
    <scope>NUCLEOTIDE SEQUENCE [LARGE SCALE GENOMIC DNA]</scope>
    <source>
        <strain evidence="3">CECT 7321</strain>
    </source>
</reference>
<evidence type="ECO:0008006" key="4">
    <source>
        <dbReference type="Google" id="ProtNLM"/>
    </source>
</evidence>
<gene>
    <name evidence="2" type="ORF">NIT7321_00928</name>
</gene>
<dbReference type="Proteomes" id="UP000043764">
    <property type="component" value="Unassembled WGS sequence"/>
</dbReference>
<protein>
    <recommendedName>
        <fullName evidence="4">Lipoprotein</fullName>
    </recommendedName>
</protein>
<feature type="chain" id="PRO_5005218305" description="Lipoprotein" evidence="1">
    <location>
        <begin position="25"/>
        <end position="90"/>
    </location>
</feature>
<keyword evidence="3" id="KW-1185">Reference proteome</keyword>
<dbReference type="AlphaFoldDB" id="A0A0H5DF29"/>
<evidence type="ECO:0000313" key="3">
    <source>
        <dbReference type="Proteomes" id="UP000043764"/>
    </source>
</evidence>
<dbReference type="EMBL" id="CVRL01000012">
    <property type="protein sequence ID" value="CRL10085.1"/>
    <property type="molecule type" value="Genomic_DNA"/>
</dbReference>
<dbReference type="PROSITE" id="PS51257">
    <property type="entry name" value="PROKAR_LIPOPROTEIN"/>
    <property type="match status" value="1"/>
</dbReference>
<organism evidence="2 3">
    <name type="scientific">Phaeobacter italicus</name>
    <dbReference type="NCBI Taxonomy" id="481446"/>
    <lineage>
        <taxon>Bacteria</taxon>
        <taxon>Pseudomonadati</taxon>
        <taxon>Pseudomonadota</taxon>
        <taxon>Alphaproteobacteria</taxon>
        <taxon>Rhodobacterales</taxon>
        <taxon>Roseobacteraceae</taxon>
        <taxon>Phaeobacter</taxon>
    </lineage>
</organism>
<accession>A0A0H5DF29</accession>
<dbReference type="RefSeq" id="WP_081806555.1">
    <property type="nucleotide sequence ID" value="NZ_BSKQ01000003.1"/>
</dbReference>